<dbReference type="Gene3D" id="3.50.80.10">
    <property type="entry name" value="D-tyrosyl-tRNA(Tyr) deacylase"/>
    <property type="match status" value="1"/>
</dbReference>
<comment type="domain">
    <text evidence="2">A Gly-cisPro motif from one monomer fits into the active site of the other monomer to allow specific chiral rejection of L-amino acids.</text>
</comment>
<dbReference type="Pfam" id="PF02580">
    <property type="entry name" value="Tyr_Deacylase"/>
    <property type="match status" value="1"/>
</dbReference>
<dbReference type="GO" id="GO:0000049">
    <property type="term" value="F:tRNA binding"/>
    <property type="evidence" value="ECO:0007669"/>
    <property type="project" value="UniProtKB-UniRule"/>
</dbReference>
<dbReference type="HAMAP" id="MF_00518">
    <property type="entry name" value="Deacylase_Dtd"/>
    <property type="match status" value="1"/>
</dbReference>
<comment type="function">
    <text evidence="2">An aminoacyl-tRNA editing enzyme that deacylates mischarged D-aminoacyl-tRNAs. Also deacylates mischarged glycyl-tRNA(Ala), protecting cells against glycine mischarging by AlaRS. Acts via tRNA-based rather than protein-based catalysis; rejects L-amino acids rather than detecting D-amino acids in the active site. By recycling D-aminoacyl-tRNA to D-amino acids and free tRNA molecules, this enzyme counteracts the toxicity associated with the formation of D-aminoacyl-tRNA entities in vivo and helps enforce protein L-homochirality.</text>
</comment>
<dbReference type="GO" id="GO:0043908">
    <property type="term" value="F:Ser(Gly)-tRNA(Ala) hydrolase activity"/>
    <property type="evidence" value="ECO:0007669"/>
    <property type="project" value="UniProtKB-UniRule"/>
</dbReference>
<comment type="catalytic activity">
    <reaction evidence="2">
        <text>glycyl-tRNA(Ala) + H2O = tRNA(Ala) + glycine + H(+)</text>
        <dbReference type="Rhea" id="RHEA:53744"/>
        <dbReference type="Rhea" id="RHEA-COMP:9657"/>
        <dbReference type="Rhea" id="RHEA-COMP:13640"/>
        <dbReference type="ChEBI" id="CHEBI:15377"/>
        <dbReference type="ChEBI" id="CHEBI:15378"/>
        <dbReference type="ChEBI" id="CHEBI:57305"/>
        <dbReference type="ChEBI" id="CHEBI:78442"/>
        <dbReference type="ChEBI" id="CHEBI:78522"/>
    </reaction>
</comment>
<dbReference type="AlphaFoldDB" id="A0A285X0C9"/>
<keyword evidence="2" id="KW-0378">Hydrolase</keyword>
<keyword evidence="2" id="KW-0820">tRNA-binding</keyword>
<evidence type="ECO:0000313" key="3">
    <source>
        <dbReference type="EMBL" id="SOC78785.1"/>
    </source>
</evidence>
<dbReference type="PANTHER" id="PTHR10472">
    <property type="entry name" value="D-TYROSYL-TRNA TYR DEACYLASE"/>
    <property type="match status" value="1"/>
</dbReference>
<dbReference type="EMBL" id="OCMF01000001">
    <property type="protein sequence ID" value="SOC78785.1"/>
    <property type="molecule type" value="Genomic_DNA"/>
</dbReference>
<feature type="short sequence motif" description="Gly-cisPro motif, important for rejection of L-amino acids" evidence="2">
    <location>
        <begin position="138"/>
        <end position="139"/>
    </location>
</feature>
<dbReference type="PANTHER" id="PTHR10472:SF5">
    <property type="entry name" value="D-AMINOACYL-TRNA DEACYLASE 1"/>
    <property type="match status" value="1"/>
</dbReference>
<dbReference type="NCBIfam" id="TIGR00256">
    <property type="entry name" value="D-aminoacyl-tRNA deacylase"/>
    <property type="match status" value="1"/>
</dbReference>
<evidence type="ECO:0000313" key="4">
    <source>
        <dbReference type="Proteomes" id="UP000219193"/>
    </source>
</evidence>
<name>A0A285X0C9_9FLAO</name>
<dbReference type="EC" id="3.1.1.-" evidence="2"/>
<dbReference type="GO" id="GO:0051500">
    <property type="term" value="F:D-tyrosyl-tRNA(Tyr) deacylase activity"/>
    <property type="evidence" value="ECO:0007669"/>
    <property type="project" value="TreeGrafter"/>
</dbReference>
<dbReference type="InterPro" id="IPR023509">
    <property type="entry name" value="DTD-like_sf"/>
</dbReference>
<dbReference type="GO" id="GO:0106026">
    <property type="term" value="F:Gly-tRNA(Ala) deacylase activity"/>
    <property type="evidence" value="ECO:0007669"/>
    <property type="project" value="UniProtKB-UniRule"/>
</dbReference>
<dbReference type="OrthoDB" id="9801395at2"/>
<keyword evidence="4" id="KW-1185">Reference proteome</keyword>
<dbReference type="InterPro" id="IPR003732">
    <property type="entry name" value="Daa-tRNA_deacyls_DTD"/>
</dbReference>
<protein>
    <recommendedName>
        <fullName evidence="2">D-aminoacyl-tRNA deacylase</fullName>
        <shortName evidence="2">DTD</shortName>
        <ecNumber evidence="2">3.1.1.96</ecNumber>
    </recommendedName>
    <alternativeName>
        <fullName evidence="2">Gly-tRNA(Ala) deacylase</fullName>
        <ecNumber evidence="2">3.1.1.-</ecNumber>
    </alternativeName>
</protein>
<comment type="subcellular location">
    <subcellularLocation>
        <location evidence="2">Cytoplasm</location>
    </subcellularLocation>
</comment>
<proteinExistence type="inferred from homology"/>
<keyword evidence="2" id="KW-0963">Cytoplasm</keyword>
<dbReference type="EC" id="3.1.1.96" evidence="2"/>
<dbReference type="GO" id="GO:0019478">
    <property type="term" value="P:D-amino acid catabolic process"/>
    <property type="evidence" value="ECO:0007669"/>
    <property type="project" value="UniProtKB-UniRule"/>
</dbReference>
<evidence type="ECO:0000256" key="1">
    <source>
        <dbReference type="ARBA" id="ARBA00009673"/>
    </source>
</evidence>
<dbReference type="Proteomes" id="UP000219193">
    <property type="component" value="Unassembled WGS sequence"/>
</dbReference>
<organism evidence="3 4">
    <name type="scientific">Salinimicrobium sediminis</name>
    <dbReference type="NCBI Taxonomy" id="1343891"/>
    <lineage>
        <taxon>Bacteria</taxon>
        <taxon>Pseudomonadati</taxon>
        <taxon>Bacteroidota</taxon>
        <taxon>Flavobacteriia</taxon>
        <taxon>Flavobacteriales</taxon>
        <taxon>Flavobacteriaceae</taxon>
        <taxon>Salinimicrobium</taxon>
    </lineage>
</organism>
<dbReference type="GO" id="GO:0005737">
    <property type="term" value="C:cytoplasm"/>
    <property type="evidence" value="ECO:0007669"/>
    <property type="project" value="UniProtKB-SubCell"/>
</dbReference>
<dbReference type="FunFam" id="3.50.80.10:FF:000001">
    <property type="entry name" value="D-aminoacyl-tRNA deacylase"/>
    <property type="match status" value="1"/>
</dbReference>
<gene>
    <name evidence="2" type="primary">dtd</name>
    <name evidence="3" type="ORF">SAMN06296241_0301</name>
</gene>
<dbReference type="SUPFAM" id="SSF69500">
    <property type="entry name" value="DTD-like"/>
    <property type="match status" value="1"/>
</dbReference>
<evidence type="ECO:0000256" key="2">
    <source>
        <dbReference type="HAMAP-Rule" id="MF_00518"/>
    </source>
</evidence>
<comment type="subunit">
    <text evidence="2">Homodimer.</text>
</comment>
<comment type="catalytic activity">
    <reaction evidence="2">
        <text>a D-aminoacyl-tRNA + H2O = a tRNA + a D-alpha-amino acid + H(+)</text>
        <dbReference type="Rhea" id="RHEA:13953"/>
        <dbReference type="Rhea" id="RHEA-COMP:10123"/>
        <dbReference type="Rhea" id="RHEA-COMP:10124"/>
        <dbReference type="ChEBI" id="CHEBI:15377"/>
        <dbReference type="ChEBI" id="CHEBI:15378"/>
        <dbReference type="ChEBI" id="CHEBI:59871"/>
        <dbReference type="ChEBI" id="CHEBI:78442"/>
        <dbReference type="ChEBI" id="CHEBI:79333"/>
        <dbReference type="EC" id="3.1.1.96"/>
    </reaction>
</comment>
<sequence>MRAVIQRVSEASVTIEGVKRAEIGSGLLILLGIEDADSDEDITWISKKIANMRIFNDYDGVMNESLLDRNEDAIVVSQFTLHASTKKGNRPSYIKAAKPDVAIPLYEKFVRQLENDLGKKVGTGEFGADMKVALINDGPVTILIDSKNRC</sequence>
<dbReference type="RefSeq" id="WP_097054581.1">
    <property type="nucleotide sequence ID" value="NZ_OCMF01000001.1"/>
</dbReference>
<accession>A0A285X0C9</accession>
<reference evidence="4" key="1">
    <citation type="submission" date="2017-09" db="EMBL/GenBank/DDBJ databases">
        <authorList>
            <person name="Varghese N."/>
            <person name="Submissions S."/>
        </authorList>
    </citation>
    <scope>NUCLEOTIDE SEQUENCE [LARGE SCALE GENOMIC DNA]</scope>
    <source>
        <strain evidence="4">CGMCC 1.12641</strain>
    </source>
</reference>
<keyword evidence="2" id="KW-0694">RNA-binding</keyword>
<comment type="similarity">
    <text evidence="1 2">Belongs to the DTD family.</text>
</comment>